<protein>
    <submittedName>
        <fullName evidence="1">Uncharacterized protein</fullName>
    </submittedName>
</protein>
<comment type="caution">
    <text evidence="1">The sequence shown here is derived from an EMBL/GenBank/DDBJ whole genome shotgun (WGS) entry which is preliminary data.</text>
</comment>
<dbReference type="AlphaFoldDB" id="A0A2P6MW67"/>
<evidence type="ECO:0000313" key="1">
    <source>
        <dbReference type="EMBL" id="PRP75945.1"/>
    </source>
</evidence>
<accession>A0A2P6MW67</accession>
<name>A0A2P6MW67_9EUKA</name>
<dbReference type="InParanoid" id="A0A2P6MW67"/>
<gene>
    <name evidence="1" type="ORF">PROFUN_01661</name>
</gene>
<proteinExistence type="predicted"/>
<organism evidence="1 2">
    <name type="scientific">Planoprotostelium fungivorum</name>
    <dbReference type="NCBI Taxonomy" id="1890364"/>
    <lineage>
        <taxon>Eukaryota</taxon>
        <taxon>Amoebozoa</taxon>
        <taxon>Evosea</taxon>
        <taxon>Variosea</taxon>
        <taxon>Cavosteliida</taxon>
        <taxon>Cavosteliaceae</taxon>
        <taxon>Planoprotostelium</taxon>
    </lineage>
</organism>
<keyword evidence="2" id="KW-1185">Reference proteome</keyword>
<reference evidence="1 2" key="1">
    <citation type="journal article" date="2018" name="Genome Biol. Evol.">
        <title>Multiple Roots of Fruiting Body Formation in Amoebozoa.</title>
        <authorList>
            <person name="Hillmann F."/>
            <person name="Forbes G."/>
            <person name="Novohradska S."/>
            <person name="Ferling I."/>
            <person name="Riege K."/>
            <person name="Groth M."/>
            <person name="Westermann M."/>
            <person name="Marz M."/>
            <person name="Spaller T."/>
            <person name="Winckler T."/>
            <person name="Schaap P."/>
            <person name="Glockner G."/>
        </authorList>
    </citation>
    <scope>NUCLEOTIDE SEQUENCE [LARGE SCALE GENOMIC DNA]</scope>
    <source>
        <strain evidence="1 2">Jena</strain>
    </source>
</reference>
<dbReference type="Proteomes" id="UP000241769">
    <property type="component" value="Unassembled WGS sequence"/>
</dbReference>
<dbReference type="EMBL" id="MDYQ01000353">
    <property type="protein sequence ID" value="PRP75945.1"/>
    <property type="molecule type" value="Genomic_DNA"/>
</dbReference>
<evidence type="ECO:0000313" key="2">
    <source>
        <dbReference type="Proteomes" id="UP000241769"/>
    </source>
</evidence>
<sequence>MTEPPLSGYQSGNRCATPGVNHSTAWSYEDLPSSGNLDCLPFAGLFQRLEATLSLSSLS</sequence>